<evidence type="ECO:0000256" key="2">
    <source>
        <dbReference type="ARBA" id="ARBA00004777"/>
    </source>
</evidence>
<evidence type="ECO:0000313" key="11">
    <source>
        <dbReference type="RefSeq" id="XP_027193569.1"/>
    </source>
</evidence>
<keyword evidence="5 8" id="KW-0808">Transferase</keyword>
<dbReference type="UniPathway" id="UPA00193"/>
<dbReference type="GO" id="GO:0035999">
    <property type="term" value="P:tetrahydrofolate interconversion"/>
    <property type="evidence" value="ECO:0007669"/>
    <property type="project" value="UniProtKB-UniPathway"/>
</dbReference>
<dbReference type="InterPro" id="IPR015422">
    <property type="entry name" value="PyrdxlP-dep_Trfase_small"/>
</dbReference>
<comment type="cofactor">
    <cofactor evidence="1 7 8">
        <name>pyridoxal 5'-phosphate</name>
        <dbReference type="ChEBI" id="CHEBI:597326"/>
    </cofactor>
</comment>
<dbReference type="InterPro" id="IPR039429">
    <property type="entry name" value="SHMT-like_dom"/>
</dbReference>
<dbReference type="GO" id="GO:0004372">
    <property type="term" value="F:glycine hydroxymethyltransferase activity"/>
    <property type="evidence" value="ECO:0007669"/>
    <property type="project" value="UniProtKB-EC"/>
</dbReference>
<evidence type="ECO:0000256" key="7">
    <source>
        <dbReference type="PIRSR" id="PIRSR000412-50"/>
    </source>
</evidence>
<dbReference type="SUPFAM" id="SSF53383">
    <property type="entry name" value="PLP-dependent transferases"/>
    <property type="match status" value="1"/>
</dbReference>
<evidence type="ECO:0000256" key="1">
    <source>
        <dbReference type="ARBA" id="ARBA00001933"/>
    </source>
</evidence>
<comment type="pathway">
    <text evidence="2 8">One-carbon metabolism; tetrahydrofolate interconversion.</text>
</comment>
<dbReference type="NCBIfam" id="NF000586">
    <property type="entry name" value="PRK00011.1"/>
    <property type="match status" value="1"/>
</dbReference>
<comment type="similarity">
    <text evidence="3 8">Belongs to the SHMT family.</text>
</comment>
<dbReference type="GO" id="GO:0030170">
    <property type="term" value="F:pyridoxal phosphate binding"/>
    <property type="evidence" value="ECO:0007669"/>
    <property type="project" value="InterPro"/>
</dbReference>
<evidence type="ECO:0000256" key="5">
    <source>
        <dbReference type="ARBA" id="ARBA00022679"/>
    </source>
</evidence>
<keyword evidence="4 8" id="KW-0554">One-carbon metabolism</keyword>
<dbReference type="RefSeq" id="XP_027193569.1">
    <property type="nucleotide sequence ID" value="XM_027337768.1"/>
</dbReference>
<evidence type="ECO:0000256" key="4">
    <source>
        <dbReference type="ARBA" id="ARBA00022563"/>
    </source>
</evidence>
<dbReference type="InterPro" id="IPR049943">
    <property type="entry name" value="Ser_HO-MeTrfase-like"/>
</dbReference>
<sequence>MSVQTKTTTTINTSLKQFDNELFQLIKKEQQRQQNEINLIASENIIPRYCSDALRSPLSNKYSEGFVGKRYYEGNRFIDQIEQLAIDRSLKAFSLDNKDWGVVVQSLSGTIANIAVYTAMLKPGDKILYMALSHGGHLSHGYRRKNNNLTLASQHYNSMPYYVDKETEEIDYEKLERKALEYKPNIIIAGASAYPKLIDYKRFRSICDKIGAILLVDMAHIAGLIAARLIPSPFPYADIVTTTTHKTLRGPRGALIFVRKPYYNKIQKSVFPGCQGGPHNHSIAAIAAAMKAAAEPEFKEYQSNVLKNMKAMNDELINKGYRITSGGTQNHHLIVDLCNKNIDGKQASVLLNAAGIVCNMNTVPRDKSPLNPSGIRIGSAAMTSRGMTQKDFVNVTCLIDKIISIKNSIFRKDAKLDEIREKCAKSPELTAIKEFVQSYAQQFPVVDTDKLSSS</sequence>
<dbReference type="CDD" id="cd00378">
    <property type="entry name" value="SHMT"/>
    <property type="match status" value="1"/>
</dbReference>
<proteinExistence type="inferred from homology"/>
<name>A0A6P6XNX5_DERPT</name>
<keyword evidence="6 7" id="KW-0663">Pyridoxal phosphate</keyword>
<dbReference type="KEGG" id="dpte:113788303"/>
<evidence type="ECO:0000256" key="6">
    <source>
        <dbReference type="ARBA" id="ARBA00022898"/>
    </source>
</evidence>
<dbReference type="InterPro" id="IPR001085">
    <property type="entry name" value="Ser_HO-MeTrfase"/>
</dbReference>
<dbReference type="PIRSF" id="PIRSF000412">
    <property type="entry name" value="SHMT"/>
    <property type="match status" value="1"/>
</dbReference>
<feature type="domain" description="Serine hydroxymethyltransferase-like" evidence="9">
    <location>
        <begin position="15"/>
        <end position="397"/>
    </location>
</feature>
<feature type="modified residue" description="N6-(pyridoxal phosphate)lysine" evidence="7">
    <location>
        <position position="246"/>
    </location>
</feature>
<dbReference type="Pfam" id="PF00464">
    <property type="entry name" value="SHMT"/>
    <property type="match status" value="1"/>
</dbReference>
<comment type="function">
    <text evidence="8">Interconversion of serine and glycine.</text>
</comment>
<protein>
    <recommendedName>
        <fullName evidence="8">Serine hydroxymethyltransferase</fullName>
        <ecNumber evidence="8">2.1.2.1</ecNumber>
    </recommendedName>
</protein>
<dbReference type="InterPro" id="IPR019798">
    <property type="entry name" value="Ser_HO-MeTrfase_PLP_BS"/>
</dbReference>
<dbReference type="GO" id="GO:0005739">
    <property type="term" value="C:mitochondrion"/>
    <property type="evidence" value="ECO:0007669"/>
    <property type="project" value="TreeGrafter"/>
</dbReference>
<organism evidence="10 11">
    <name type="scientific">Dermatophagoides pteronyssinus</name>
    <name type="common">European house dust mite</name>
    <dbReference type="NCBI Taxonomy" id="6956"/>
    <lineage>
        <taxon>Eukaryota</taxon>
        <taxon>Metazoa</taxon>
        <taxon>Ecdysozoa</taxon>
        <taxon>Arthropoda</taxon>
        <taxon>Chelicerata</taxon>
        <taxon>Arachnida</taxon>
        <taxon>Acari</taxon>
        <taxon>Acariformes</taxon>
        <taxon>Sarcoptiformes</taxon>
        <taxon>Astigmata</taxon>
        <taxon>Psoroptidia</taxon>
        <taxon>Analgoidea</taxon>
        <taxon>Pyroglyphidae</taxon>
        <taxon>Dermatophagoidinae</taxon>
        <taxon>Dermatophagoides</taxon>
    </lineage>
</organism>
<dbReference type="HAMAP" id="MF_00051">
    <property type="entry name" value="SHMT"/>
    <property type="match status" value="1"/>
</dbReference>
<reference evidence="11" key="1">
    <citation type="submission" date="2025-08" db="UniProtKB">
        <authorList>
            <consortium name="RefSeq"/>
        </authorList>
    </citation>
    <scope>IDENTIFICATION</scope>
    <source>
        <strain evidence="11">Airmid</strain>
    </source>
</reference>
<accession>A0A6P6XNX5</accession>
<dbReference type="InterPro" id="IPR015421">
    <property type="entry name" value="PyrdxlP-dep_Trfase_major"/>
</dbReference>
<dbReference type="Gene3D" id="3.90.1150.10">
    <property type="entry name" value="Aspartate Aminotransferase, domain 1"/>
    <property type="match status" value="1"/>
</dbReference>
<evidence type="ECO:0000259" key="9">
    <source>
        <dbReference type="Pfam" id="PF00464"/>
    </source>
</evidence>
<dbReference type="GO" id="GO:0019264">
    <property type="term" value="P:glycine biosynthetic process from serine"/>
    <property type="evidence" value="ECO:0007669"/>
    <property type="project" value="InterPro"/>
</dbReference>
<dbReference type="OrthoDB" id="10265628at2759"/>
<dbReference type="EC" id="2.1.2.1" evidence="8"/>
<dbReference type="PANTHER" id="PTHR11680:SF35">
    <property type="entry name" value="SERINE HYDROXYMETHYLTRANSFERASE 1"/>
    <property type="match status" value="1"/>
</dbReference>
<dbReference type="AlphaFoldDB" id="A0A6P6XNX5"/>
<gene>
    <name evidence="11" type="primary">LOC113788303</name>
</gene>
<comment type="catalytic activity">
    <reaction evidence="8">
        <text>(6R)-5,10-methylene-5,6,7,8-tetrahydrofolate + glycine + H2O = (6S)-5,6,7,8-tetrahydrofolate + L-serine</text>
        <dbReference type="Rhea" id="RHEA:15481"/>
        <dbReference type="ChEBI" id="CHEBI:15377"/>
        <dbReference type="ChEBI" id="CHEBI:15636"/>
        <dbReference type="ChEBI" id="CHEBI:33384"/>
        <dbReference type="ChEBI" id="CHEBI:57305"/>
        <dbReference type="ChEBI" id="CHEBI:57453"/>
        <dbReference type="EC" id="2.1.2.1"/>
    </reaction>
</comment>
<dbReference type="InterPro" id="IPR015424">
    <property type="entry name" value="PyrdxlP-dep_Trfase"/>
</dbReference>
<evidence type="ECO:0000256" key="8">
    <source>
        <dbReference type="RuleBase" id="RU000585"/>
    </source>
</evidence>
<dbReference type="Proteomes" id="UP000515146">
    <property type="component" value="Unplaced"/>
</dbReference>
<dbReference type="PROSITE" id="PS00096">
    <property type="entry name" value="SHMT"/>
    <property type="match status" value="1"/>
</dbReference>
<keyword evidence="10" id="KW-1185">Reference proteome</keyword>
<dbReference type="InParanoid" id="A0A6P6XNX5"/>
<evidence type="ECO:0000256" key="3">
    <source>
        <dbReference type="ARBA" id="ARBA00006376"/>
    </source>
</evidence>
<dbReference type="PANTHER" id="PTHR11680">
    <property type="entry name" value="SERINE HYDROXYMETHYLTRANSFERASE"/>
    <property type="match status" value="1"/>
</dbReference>
<evidence type="ECO:0000313" key="10">
    <source>
        <dbReference type="Proteomes" id="UP000515146"/>
    </source>
</evidence>
<dbReference type="Gene3D" id="3.40.640.10">
    <property type="entry name" value="Type I PLP-dependent aspartate aminotransferase-like (Major domain)"/>
    <property type="match status" value="1"/>
</dbReference>